<dbReference type="EMBL" id="WSRP01000015">
    <property type="protein sequence ID" value="MVX56737.1"/>
    <property type="molecule type" value="Genomic_DNA"/>
</dbReference>
<protein>
    <submittedName>
        <fullName evidence="2">DUF4065 domain-containing protein</fullName>
    </submittedName>
</protein>
<evidence type="ECO:0000313" key="2">
    <source>
        <dbReference type="EMBL" id="MVX56737.1"/>
    </source>
</evidence>
<evidence type="ECO:0000313" key="3">
    <source>
        <dbReference type="Proteomes" id="UP000472580"/>
    </source>
</evidence>
<dbReference type="InterPro" id="IPR025272">
    <property type="entry name" value="SocA_Panacea"/>
</dbReference>
<dbReference type="RefSeq" id="WP_160335169.1">
    <property type="nucleotide sequence ID" value="NZ_WSRP01000015.1"/>
</dbReference>
<organism evidence="2 3">
    <name type="scientific">Parasutterella muris</name>
    <dbReference type="NCBI Taxonomy" id="2565572"/>
    <lineage>
        <taxon>Bacteria</taxon>
        <taxon>Pseudomonadati</taxon>
        <taxon>Pseudomonadota</taxon>
        <taxon>Betaproteobacteria</taxon>
        <taxon>Burkholderiales</taxon>
        <taxon>Sutterellaceae</taxon>
        <taxon>Parasutterella</taxon>
    </lineage>
</organism>
<evidence type="ECO:0000259" key="1">
    <source>
        <dbReference type="Pfam" id="PF13274"/>
    </source>
</evidence>
<comment type="caution">
    <text evidence="2">The sequence shown here is derived from an EMBL/GenBank/DDBJ whole genome shotgun (WGS) entry which is preliminary data.</text>
</comment>
<gene>
    <name evidence="2" type="ORF">E5987_05880</name>
</gene>
<feature type="domain" description="Antitoxin SocA-like Panacea" evidence="1">
    <location>
        <begin position="28"/>
        <end position="136"/>
    </location>
</feature>
<dbReference type="AlphaFoldDB" id="A0A6L6YGP1"/>
<accession>A0A6L6YGP1</accession>
<name>A0A6L6YGP1_9BURK</name>
<reference evidence="2 3" key="1">
    <citation type="submission" date="2019-12" db="EMBL/GenBank/DDBJ databases">
        <title>Microbes associate with the intestines of laboratory mice.</title>
        <authorList>
            <person name="Navarre W."/>
            <person name="Wong E."/>
        </authorList>
    </citation>
    <scope>NUCLEOTIDE SEQUENCE [LARGE SCALE GENOMIC DNA]</scope>
    <source>
        <strain evidence="2 3">NM82_D38</strain>
    </source>
</reference>
<dbReference type="OrthoDB" id="9813053at2"/>
<dbReference type="Proteomes" id="UP000472580">
    <property type="component" value="Unassembled WGS sequence"/>
</dbReference>
<sequence>MYDKELTTQIIGYFLWKAGGAMPYLKILKLVYLADRKALLDIGETLTGDAYSAMKLGPAPYYTYNSLKQDKFDSQWLEHKKFDVRLKKEVNSNDPLDTFELLSPIMQSILDSIWDQYGNKRKYDLAKLTHTICPEWEACKDDSIELADILKAEGYTSAQIHATLERVAELNRLKEFSKEMQ</sequence>
<dbReference type="Pfam" id="PF13274">
    <property type="entry name" value="SocA_Panacea"/>
    <property type="match status" value="1"/>
</dbReference>
<proteinExistence type="predicted"/>
<keyword evidence="3" id="KW-1185">Reference proteome</keyword>